<dbReference type="PANTHER" id="PTHR31672">
    <property type="entry name" value="BNACNNG10540D PROTEIN"/>
    <property type="match status" value="1"/>
</dbReference>
<dbReference type="GeneID" id="107021485"/>
<dbReference type="Gene3D" id="1.20.1280.50">
    <property type="match status" value="1"/>
</dbReference>
<dbReference type="InterPro" id="IPR036047">
    <property type="entry name" value="F-box-like_dom_sf"/>
</dbReference>
<dbReference type="EMBL" id="BK009219">
    <property type="protein sequence ID" value="DAA64713.1"/>
    <property type="molecule type" value="Genomic_DNA"/>
</dbReference>
<feature type="domain" description="F-box" evidence="1">
    <location>
        <begin position="3"/>
        <end position="48"/>
    </location>
</feature>
<dbReference type="KEGG" id="spen:107021485"/>
<dbReference type="SMART" id="SM00256">
    <property type="entry name" value="FBOX"/>
    <property type="match status" value="1"/>
</dbReference>
<dbReference type="InterPro" id="IPR050796">
    <property type="entry name" value="SCF_F-box_component"/>
</dbReference>
<dbReference type="RefSeq" id="XP_015077650.1">
    <property type="nucleotide sequence ID" value="XM_015222164.2"/>
</dbReference>
<dbReference type="NCBIfam" id="TIGR01640">
    <property type="entry name" value="F_box_assoc_1"/>
    <property type="match status" value="1"/>
</dbReference>
<proteinExistence type="predicted"/>
<dbReference type="PANTHER" id="PTHR31672:SF13">
    <property type="entry name" value="F-BOX PROTEIN CPR30-LIKE"/>
    <property type="match status" value="1"/>
</dbReference>
<dbReference type="InterPro" id="IPR006527">
    <property type="entry name" value="F-box-assoc_dom_typ1"/>
</dbReference>
<dbReference type="AlphaFoldDB" id="A0A0E9H8E7"/>
<reference evidence="3" key="1">
    <citation type="journal article" date="2014" name="Nat. Genet.">
        <title>The genome of the stress-tolerant wild tomato species Solanum pennellii.</title>
        <authorList>
            <person name="Bolger A."/>
            <person name="Scossa F."/>
            <person name="Bolger M.E."/>
            <person name="Lanz C."/>
            <person name="Maumus F."/>
            <person name="Tohge T."/>
            <person name="Quesneville H."/>
            <person name="Alseekh S."/>
            <person name="Sorensen I."/>
            <person name="Lichtenstein G."/>
            <person name="Fich E.A."/>
            <person name="Conte M."/>
            <person name="Keller H."/>
            <person name="Schneeberger K."/>
            <person name="Schwacke R."/>
            <person name="Ofner I."/>
            <person name="Vrebalov J."/>
            <person name="Xu Y."/>
            <person name="Osorio S."/>
            <person name="Aflitos S.A."/>
            <person name="Schijlen E."/>
            <person name="Jimenez-Gomez J.M."/>
            <person name="Ryngajllo M."/>
            <person name="Kimura S."/>
            <person name="Kumar R."/>
            <person name="Koenig D."/>
            <person name="Headland L.R."/>
            <person name="Maloof J.N."/>
            <person name="Sinha N."/>
            <person name="van Ham R.C."/>
            <person name="Lankhorst R.K."/>
            <person name="Mao L."/>
            <person name="Vogel A."/>
            <person name="Arsova B."/>
            <person name="Panstruga R."/>
            <person name="Fei Z."/>
            <person name="Rose J.K."/>
            <person name="Zamir D."/>
            <person name="Carrari F."/>
            <person name="Giovannoni J.J."/>
            <person name="Weigel D."/>
            <person name="Usadel B."/>
            <person name="Fernie A.R."/>
        </authorList>
    </citation>
    <scope>NUCLEOTIDE SEQUENCE [LARGE SCALE GENOMIC DNA]</scope>
</reference>
<dbReference type="InterPro" id="IPR001810">
    <property type="entry name" value="F-box_dom"/>
</dbReference>
<evidence type="ECO:0000313" key="3">
    <source>
        <dbReference type="Proteomes" id="UP000694930"/>
    </source>
</evidence>
<sequence>MADEIMKMYPEDVMMYILTRIQVKSLLRLKCVSKTWFSLINSSTFIHFHLNRTTTTKDELILFKRSFREGPDEYRSIMSFLFDVDEQIDHTAIFPDLVVPYLTTTSSCMFHRLLGPCNGLIVLTDSGFVVLFNPTTRNYRLLEADTYICPFGFYQDNSGVGFGFDWIVNNYKIVSVSEIIGDPPFYDFHFRKWKVDVYDLIADSWRDVNNINQQMPKMHWYACSELYFKGAVHWIASDDAIFVVLCFDISTEIFRSILMPDGCDYFDGKCYGIVILHDFLTLVCYPDPGNDIQPGKESTDVWLLKEYGINKSWVKKYSFTAHPIESPLIIWRDHVLFLQTQSGVLISGDLHTQQVKEYNHLQGFPRSLRIAIYKESLTPIPKRSQLCQPTSNV</sequence>
<dbReference type="Pfam" id="PF00646">
    <property type="entry name" value="F-box"/>
    <property type="match status" value="1"/>
</dbReference>
<dbReference type="InterPro" id="IPR017451">
    <property type="entry name" value="F-box-assoc_interact_dom"/>
</dbReference>
<dbReference type="SUPFAM" id="SSF81383">
    <property type="entry name" value="F-box domain"/>
    <property type="match status" value="1"/>
</dbReference>
<dbReference type="Proteomes" id="UP000694930">
    <property type="component" value="Chromosome 1"/>
</dbReference>
<dbReference type="CDD" id="cd22157">
    <property type="entry name" value="F-box_AtFBW1-like"/>
    <property type="match status" value="1"/>
</dbReference>
<gene>
    <name evidence="4" type="primary">LOC107021485</name>
</gene>
<organism evidence="2">
    <name type="scientific">Solanum pennellii</name>
    <name type="common">Tomato</name>
    <name type="synonym">Lycopersicon pennellii</name>
    <dbReference type="NCBI Taxonomy" id="28526"/>
    <lineage>
        <taxon>Eukaryota</taxon>
        <taxon>Viridiplantae</taxon>
        <taxon>Streptophyta</taxon>
        <taxon>Embryophyta</taxon>
        <taxon>Tracheophyta</taxon>
        <taxon>Spermatophyta</taxon>
        <taxon>Magnoliopsida</taxon>
        <taxon>eudicotyledons</taxon>
        <taxon>Gunneridae</taxon>
        <taxon>Pentapetalae</taxon>
        <taxon>asterids</taxon>
        <taxon>lamiids</taxon>
        <taxon>Solanales</taxon>
        <taxon>Solanaceae</taxon>
        <taxon>Solanoideae</taxon>
        <taxon>Solaneae</taxon>
        <taxon>Solanum</taxon>
        <taxon>Solanum subgen. Lycopersicon</taxon>
    </lineage>
</organism>
<reference evidence="4" key="3">
    <citation type="submission" date="2025-05" db="UniProtKB">
        <authorList>
            <consortium name="RefSeq"/>
        </authorList>
    </citation>
    <scope>IDENTIFICATION</scope>
</reference>
<evidence type="ECO:0000313" key="2">
    <source>
        <dbReference type="EMBL" id="DAA64713.1"/>
    </source>
</evidence>
<accession>A0A0E9H8E7</accession>
<dbReference type="OrthoDB" id="1867629at2759"/>
<protein>
    <submittedName>
        <fullName evidence="4">F-box/kelch-repeat protein At3g06240-like</fullName>
    </submittedName>
    <submittedName>
        <fullName evidence="2">S-locus F-box protein 17</fullName>
    </submittedName>
</protein>
<evidence type="ECO:0000259" key="1">
    <source>
        <dbReference type="PROSITE" id="PS50181"/>
    </source>
</evidence>
<dbReference type="PROSITE" id="PS50181">
    <property type="entry name" value="FBOX"/>
    <property type="match status" value="1"/>
</dbReference>
<reference evidence="2" key="2">
    <citation type="journal article" date="2015" name="Proc. Natl. Acad. Sci. U.S.A.">
        <title>Unilateral incompatibility gene ui1.1 encodes an S-locus F-box protein expressed in pollen of Solanum species.</title>
        <authorList>
            <person name="Li W."/>
            <person name="Chetelat R.T."/>
        </authorList>
    </citation>
    <scope>NUCLEOTIDE SEQUENCE</scope>
</reference>
<dbReference type="Pfam" id="PF07734">
    <property type="entry name" value="FBA_1"/>
    <property type="match status" value="1"/>
</dbReference>
<evidence type="ECO:0000313" key="4">
    <source>
        <dbReference type="RefSeq" id="XP_015077650.1"/>
    </source>
</evidence>
<name>A0A0E9H8E7_SOLPN</name>
<keyword evidence="3" id="KW-1185">Reference proteome</keyword>